<organism evidence="1 2">
    <name type="scientific">Meloidogyne enterolobii</name>
    <name type="common">Root-knot nematode worm</name>
    <name type="synonym">Meloidogyne mayaguensis</name>
    <dbReference type="NCBI Taxonomy" id="390850"/>
    <lineage>
        <taxon>Eukaryota</taxon>
        <taxon>Metazoa</taxon>
        <taxon>Ecdysozoa</taxon>
        <taxon>Nematoda</taxon>
        <taxon>Chromadorea</taxon>
        <taxon>Rhabditida</taxon>
        <taxon>Tylenchina</taxon>
        <taxon>Tylenchomorpha</taxon>
        <taxon>Tylenchoidea</taxon>
        <taxon>Meloidogynidae</taxon>
        <taxon>Meloidogyninae</taxon>
        <taxon>Meloidogyne</taxon>
    </lineage>
</organism>
<accession>A0ACB0ZP45</accession>
<dbReference type="EMBL" id="CAVMJV010000042">
    <property type="protein sequence ID" value="CAK5080653.1"/>
    <property type="molecule type" value="Genomic_DNA"/>
</dbReference>
<dbReference type="Proteomes" id="UP001497535">
    <property type="component" value="Unassembled WGS sequence"/>
</dbReference>
<proteinExistence type="predicted"/>
<evidence type="ECO:0000313" key="2">
    <source>
        <dbReference type="Proteomes" id="UP001497535"/>
    </source>
</evidence>
<evidence type="ECO:0000313" key="1">
    <source>
        <dbReference type="EMBL" id="CAK5080653.1"/>
    </source>
</evidence>
<sequence length="103" mass="11993">MTVFNFIRVKFCPQLSTKEIFYSKKFFSFDNNNVIQLPPTYVRQAPIFGFVAHKIPVNGNVENSCHMFAELDPGILLKLKIKRKIFLKLKINQLQLSLDLSQM</sequence>
<comment type="caution">
    <text evidence="1">The sequence shown here is derived from an EMBL/GenBank/DDBJ whole genome shotgun (WGS) entry which is preliminary data.</text>
</comment>
<reference evidence="1" key="1">
    <citation type="submission" date="2023-11" db="EMBL/GenBank/DDBJ databases">
        <authorList>
            <person name="Poullet M."/>
        </authorList>
    </citation>
    <scope>NUCLEOTIDE SEQUENCE</scope>
    <source>
        <strain evidence="1">E1834</strain>
    </source>
</reference>
<keyword evidence="2" id="KW-1185">Reference proteome</keyword>
<name>A0ACB0ZP45_MELEN</name>
<gene>
    <name evidence="1" type="ORF">MENTE1834_LOCUS27832</name>
</gene>
<protein>
    <submittedName>
        <fullName evidence="1">Uncharacterized protein</fullName>
    </submittedName>
</protein>